<keyword evidence="3" id="KW-0498">Mitosis</keyword>
<proteinExistence type="inferred from homology"/>
<evidence type="ECO:0000256" key="6">
    <source>
        <dbReference type="ARBA" id="ARBA00064543"/>
    </source>
</evidence>
<evidence type="ECO:0000259" key="8">
    <source>
        <dbReference type="Pfam" id="PF04824"/>
    </source>
</evidence>
<evidence type="ECO:0000256" key="2">
    <source>
        <dbReference type="ARBA" id="ARBA00009870"/>
    </source>
</evidence>
<dbReference type="PANTHER" id="PTHR12585">
    <property type="entry name" value="SCC1 / RAD21 FAMILY MEMBER"/>
    <property type="match status" value="1"/>
</dbReference>
<dbReference type="EMBL" id="SDAM02000091">
    <property type="protein sequence ID" value="KAH6831277.1"/>
    <property type="molecule type" value="Genomic_DNA"/>
</dbReference>
<evidence type="ECO:0000313" key="10">
    <source>
        <dbReference type="EMBL" id="KAH6831277.1"/>
    </source>
</evidence>
<dbReference type="GO" id="GO:0008278">
    <property type="term" value="C:cohesin complex"/>
    <property type="evidence" value="ECO:0007669"/>
    <property type="project" value="InterPro"/>
</dbReference>
<evidence type="ECO:0000256" key="4">
    <source>
        <dbReference type="ARBA" id="ARBA00022829"/>
    </source>
</evidence>
<dbReference type="FunFam" id="1.10.10.580:FF:000002">
    <property type="entry name" value="Sister chromatid cohesion 1 protein 4"/>
    <property type="match status" value="1"/>
</dbReference>
<dbReference type="InterPro" id="IPR036390">
    <property type="entry name" value="WH_DNA-bd_sf"/>
</dbReference>
<evidence type="ECO:0000313" key="11">
    <source>
        <dbReference type="Proteomes" id="UP001190926"/>
    </source>
</evidence>
<comment type="caution">
    <text evidence="10">The sequence shown here is derived from an EMBL/GenBank/DDBJ whole genome shotgun (WGS) entry which is preliminary data.</text>
</comment>
<keyword evidence="5" id="KW-0539">Nucleus</keyword>
<comment type="subcellular location">
    <subcellularLocation>
        <location evidence="1">Nucleus</location>
    </subcellularLocation>
</comment>
<dbReference type="InterPro" id="IPR006910">
    <property type="entry name" value="Rad21_Rec8_N"/>
</dbReference>
<keyword evidence="4" id="KW-0159">Chromosome partition</keyword>
<organism evidence="10 11">
    <name type="scientific">Perilla frutescens var. hirtella</name>
    <name type="common">Perilla citriodora</name>
    <name type="synonym">Perilla setoyensis</name>
    <dbReference type="NCBI Taxonomy" id="608512"/>
    <lineage>
        <taxon>Eukaryota</taxon>
        <taxon>Viridiplantae</taxon>
        <taxon>Streptophyta</taxon>
        <taxon>Embryophyta</taxon>
        <taxon>Tracheophyta</taxon>
        <taxon>Spermatophyta</taxon>
        <taxon>Magnoliopsida</taxon>
        <taxon>eudicotyledons</taxon>
        <taxon>Gunneridae</taxon>
        <taxon>Pentapetalae</taxon>
        <taxon>asterids</taxon>
        <taxon>lamiids</taxon>
        <taxon>Lamiales</taxon>
        <taxon>Lamiaceae</taxon>
        <taxon>Nepetoideae</taxon>
        <taxon>Elsholtzieae</taxon>
        <taxon>Perilla</taxon>
    </lineage>
</organism>
<feature type="domain" description="Rad21/Rec8-like protein C-terminal eukaryotic" evidence="8">
    <location>
        <begin position="807"/>
        <end position="860"/>
    </location>
</feature>
<keyword evidence="11" id="KW-1185">Reference proteome</keyword>
<evidence type="ECO:0000259" key="9">
    <source>
        <dbReference type="Pfam" id="PF04825"/>
    </source>
</evidence>
<feature type="domain" description="Rad21/Rec8-like protein N-terminal" evidence="9">
    <location>
        <begin position="1"/>
        <end position="89"/>
    </location>
</feature>
<dbReference type="CDD" id="cd21793">
    <property type="entry name" value="Rad21_Rec8_M_AtSYN1-like"/>
    <property type="match status" value="1"/>
</dbReference>
<protein>
    <submittedName>
        <fullName evidence="10">Rad21/Rec8-like family protein</fullName>
    </submittedName>
</protein>
<reference evidence="10 11" key="1">
    <citation type="journal article" date="2021" name="Nat. Commun.">
        <title>Incipient diploidization of the medicinal plant Perilla within 10,000 years.</title>
        <authorList>
            <person name="Zhang Y."/>
            <person name="Shen Q."/>
            <person name="Leng L."/>
            <person name="Zhang D."/>
            <person name="Chen S."/>
            <person name="Shi Y."/>
            <person name="Ning Z."/>
            <person name="Chen S."/>
        </authorList>
    </citation>
    <scope>NUCLEOTIDE SEQUENCE [LARGE SCALE GENOMIC DNA]</scope>
    <source>
        <strain evidence="11">cv. PC099</strain>
    </source>
</reference>
<feature type="compositionally biased region" description="Basic and acidic residues" evidence="7">
    <location>
        <begin position="443"/>
        <end position="457"/>
    </location>
</feature>
<dbReference type="AlphaFoldDB" id="A0AAD4JCK4"/>
<dbReference type="Pfam" id="PF04825">
    <property type="entry name" value="Rad21_Rec8_N"/>
    <property type="match status" value="1"/>
</dbReference>
<feature type="region of interest" description="Disordered" evidence="7">
    <location>
        <begin position="648"/>
        <end position="726"/>
    </location>
</feature>
<evidence type="ECO:0000256" key="3">
    <source>
        <dbReference type="ARBA" id="ARBA00022776"/>
    </source>
</evidence>
<dbReference type="PANTHER" id="PTHR12585:SF73">
    <property type="entry name" value="SISTER CHROMATID COHESION 1 PROTEIN 2"/>
    <property type="match status" value="1"/>
</dbReference>
<evidence type="ECO:0000256" key="1">
    <source>
        <dbReference type="ARBA" id="ARBA00004123"/>
    </source>
</evidence>
<feature type="region of interest" description="Disordered" evidence="7">
    <location>
        <begin position="443"/>
        <end position="466"/>
    </location>
</feature>
<dbReference type="GO" id="GO:0007062">
    <property type="term" value="P:sister chromatid cohesion"/>
    <property type="evidence" value="ECO:0007669"/>
    <property type="project" value="InterPro"/>
</dbReference>
<evidence type="ECO:0000256" key="5">
    <source>
        <dbReference type="ARBA" id="ARBA00023242"/>
    </source>
</evidence>
<dbReference type="GO" id="GO:0003682">
    <property type="term" value="F:chromatin binding"/>
    <property type="evidence" value="ECO:0007669"/>
    <property type="project" value="TreeGrafter"/>
</dbReference>
<dbReference type="Proteomes" id="UP001190926">
    <property type="component" value="Unassembled WGS sequence"/>
</dbReference>
<comment type="similarity">
    <text evidence="2">Belongs to the rad21 family.</text>
</comment>
<sequence length="865" mass="96780">MFYSQLLLSKKGALGIIWMAAHCHKRLKKDQVQQTNISSSVDKILDDEVHVVTHRILAFLLLGIVRIYSKKVEYLFHDCHEIMNRLRSLKTGKSARAGTGFSQRHYHSITLPKRFELDTFDLGLDQDAMGGKVRSHKQETHADGRMKDCSRSGSFCKDIVPISEAYSTAHTPPRDVFGAHRKEQDLVKPHSNASISLAGVDVLRRARCSLEDCLDRIQLDETEEEQMHNNKLSNEDWRTNIQGPANDVDSDSVVCLSNNRGHSLPSSDIFHGTGFTLEYQLEPMVLDEAEHEQLNDRASNGKASPNLTGQIQEEQMHDNLSDEDLRTNFQGPTNMESDFVVSLSNNRFLSLPSLEILRGIGFGLEDRLEPMVLDEAEKEQLYDRPSNKNTSPNVQGPIQDAEFNFVANQSPKGSNPPESLEIILHEINLSLEHSSNFELLKEAEKRQGHDKSSHEEHAIDEEQTDNLNPQLNFQEGEHHDFTGAVDNIAPVGPELKRSEVIAPESVKFQKPEKFNVSILNPHSKLPADVVTTEVAAVQTPGRKERAKILKKRKALVDVATVVPNKVLKGWIEDDPTDLKRGSKKVALTPLQAWRAHKLFHVPHSFLEPLVAGVSVDLCYLGCQESYAPEMKSAGRDGLQAIATHGAQENIPDIRGHISENSPRQTPDARSPVAEMSTGQTADVRSLVLEKSQEQAPAVRSPVAENAPDQIPIAPGTPVAENYNDQIPIAPGTPVAYLNSLRSHEAETVADSEKWTSSDEQHGLDALFHEETSSYKGDSLEKDACSARTRMTASYLGRKFLHKKRRKDEQVLSLSHILAGKTKKESTIMFYEILVLKTRNCIDVQQETAYCDILLRETPKLRQYLK</sequence>
<evidence type="ECO:0000256" key="7">
    <source>
        <dbReference type="SAM" id="MobiDB-lite"/>
    </source>
</evidence>
<keyword evidence="3" id="KW-0131">Cell cycle</keyword>
<dbReference type="InterPro" id="IPR006909">
    <property type="entry name" value="Rad21/Rec8_C_eu"/>
</dbReference>
<dbReference type="Pfam" id="PF04824">
    <property type="entry name" value="Rad21_Rec8"/>
    <property type="match status" value="1"/>
</dbReference>
<dbReference type="InterPro" id="IPR023093">
    <property type="entry name" value="ScpA-like_C"/>
</dbReference>
<dbReference type="Gene3D" id="1.10.10.580">
    <property type="entry name" value="Structural maintenance of chromosome 1. Chain E"/>
    <property type="match status" value="1"/>
</dbReference>
<keyword evidence="3" id="KW-0132">Cell division</keyword>
<dbReference type="GO" id="GO:0007059">
    <property type="term" value="P:chromosome segregation"/>
    <property type="evidence" value="ECO:0007669"/>
    <property type="project" value="UniProtKB-KW"/>
</dbReference>
<name>A0AAD4JCK4_PERFH</name>
<dbReference type="GO" id="GO:1990414">
    <property type="term" value="P:replication-born double-strand break repair via sister chromatid exchange"/>
    <property type="evidence" value="ECO:0007669"/>
    <property type="project" value="TreeGrafter"/>
</dbReference>
<gene>
    <name evidence="10" type="ORF">C2S53_009472</name>
</gene>
<comment type="subunit">
    <text evidence="6">Component of the cohesin complex.</text>
</comment>
<dbReference type="SUPFAM" id="SSF46785">
    <property type="entry name" value="Winged helix' DNA-binding domain"/>
    <property type="match status" value="1"/>
</dbReference>
<dbReference type="GO" id="GO:0005634">
    <property type="term" value="C:nucleus"/>
    <property type="evidence" value="ECO:0007669"/>
    <property type="project" value="UniProtKB-SubCell"/>
</dbReference>
<accession>A0AAD4JCK4</accession>
<dbReference type="InterPro" id="IPR039781">
    <property type="entry name" value="Rad21/Rec8-like"/>
</dbReference>